<accession>A0ABQ8MSL4</accession>
<dbReference type="SUPFAM" id="SSF47986">
    <property type="entry name" value="DEATH domain"/>
    <property type="match status" value="1"/>
</dbReference>
<gene>
    <name evidence="2" type="ORF">H4Q32_022933</name>
</gene>
<dbReference type="PROSITE" id="PS50824">
    <property type="entry name" value="DAPIN"/>
    <property type="match status" value="1"/>
</dbReference>
<sequence>MASVSEQILDALDDLDTEKLKRFKWHLKNYKGFSAADLEKADAPDTVDLMMKRFGPQKAVKITVNILRKMNHNHLAEELEKKHKQDQVEGSIEDPALAGAELKPAGGTGLGNTDLFENLHQRFRTCRLQMVSSHSVLMNPLREASPWPDLLEYTTGSDVSVVVKHEV</sequence>
<dbReference type="Gene3D" id="1.10.533.10">
    <property type="entry name" value="Death Domain, Fas"/>
    <property type="match status" value="1"/>
</dbReference>
<dbReference type="Pfam" id="PF02758">
    <property type="entry name" value="PYRIN"/>
    <property type="match status" value="1"/>
</dbReference>
<name>A0ABQ8MSL4_LABRO</name>
<evidence type="ECO:0000313" key="2">
    <source>
        <dbReference type="EMBL" id="KAI2665829.1"/>
    </source>
</evidence>
<evidence type="ECO:0000313" key="3">
    <source>
        <dbReference type="Proteomes" id="UP000830375"/>
    </source>
</evidence>
<organism evidence="2 3">
    <name type="scientific">Labeo rohita</name>
    <name type="common">Indian major carp</name>
    <name type="synonym">Cyprinus rohita</name>
    <dbReference type="NCBI Taxonomy" id="84645"/>
    <lineage>
        <taxon>Eukaryota</taxon>
        <taxon>Metazoa</taxon>
        <taxon>Chordata</taxon>
        <taxon>Craniata</taxon>
        <taxon>Vertebrata</taxon>
        <taxon>Euteleostomi</taxon>
        <taxon>Actinopterygii</taxon>
        <taxon>Neopterygii</taxon>
        <taxon>Teleostei</taxon>
        <taxon>Ostariophysi</taxon>
        <taxon>Cypriniformes</taxon>
        <taxon>Cyprinidae</taxon>
        <taxon>Labeoninae</taxon>
        <taxon>Labeonini</taxon>
        <taxon>Labeo</taxon>
    </lineage>
</organism>
<dbReference type="EMBL" id="JACTAM010000004">
    <property type="protein sequence ID" value="KAI2665829.1"/>
    <property type="molecule type" value="Genomic_DNA"/>
</dbReference>
<keyword evidence="3" id="KW-1185">Reference proteome</keyword>
<feature type="domain" description="Pyrin" evidence="1">
    <location>
        <begin position="1"/>
        <end position="85"/>
    </location>
</feature>
<dbReference type="Proteomes" id="UP000830375">
    <property type="component" value="Unassembled WGS sequence"/>
</dbReference>
<dbReference type="CDD" id="cd08321">
    <property type="entry name" value="Pyrin_ASC-like"/>
    <property type="match status" value="1"/>
</dbReference>
<protein>
    <submittedName>
        <fullName evidence="2">Interferon-inducible protein AIM2</fullName>
    </submittedName>
</protein>
<evidence type="ECO:0000259" key="1">
    <source>
        <dbReference type="PROSITE" id="PS50824"/>
    </source>
</evidence>
<proteinExistence type="predicted"/>
<dbReference type="InterPro" id="IPR004020">
    <property type="entry name" value="DAPIN"/>
</dbReference>
<dbReference type="InterPro" id="IPR011029">
    <property type="entry name" value="DEATH-like_dom_sf"/>
</dbReference>
<comment type="caution">
    <text evidence="2">The sequence shown here is derived from an EMBL/GenBank/DDBJ whole genome shotgun (WGS) entry which is preliminary data.</text>
</comment>
<reference evidence="2 3" key="1">
    <citation type="submission" date="2022-01" db="EMBL/GenBank/DDBJ databases">
        <title>A high-quality chromosome-level genome assembly of rohu carp, Labeo rohita.</title>
        <authorList>
            <person name="Arick M.A. II"/>
            <person name="Hsu C.-Y."/>
            <person name="Magbanua Z."/>
            <person name="Pechanova O."/>
            <person name="Grover C."/>
            <person name="Miller E."/>
            <person name="Thrash A."/>
            <person name="Ezzel L."/>
            <person name="Alam S."/>
            <person name="Benzie J."/>
            <person name="Hamilton M."/>
            <person name="Karsi A."/>
            <person name="Lawrence M.L."/>
            <person name="Peterson D.G."/>
        </authorList>
    </citation>
    <scope>NUCLEOTIDE SEQUENCE [LARGE SCALE GENOMIC DNA]</scope>
    <source>
        <strain evidence="3">BAU-BD-2019</strain>
        <tissue evidence="2">Blood</tissue>
    </source>
</reference>
<dbReference type="SMART" id="SM01289">
    <property type="entry name" value="PYRIN"/>
    <property type="match status" value="1"/>
</dbReference>